<sequence length="162" mass="19077">MTWKVVERKIGKAGNIKQQQKRQQEWNRKYGENWQIGYFIDHEFVTQEDALETIYYKSYEEHFANYPKDLEELIQTAKTLRNPHSEITGGADLQVPAIYKYLKNKNLELQGNEVVDIGTYGSRSHKLSVRLSPLTIKVTGNPNMTLEKFWQDKKCLVVWEDH</sequence>
<evidence type="ECO:0000313" key="2">
    <source>
        <dbReference type="Proteomes" id="UP000184518"/>
    </source>
</evidence>
<dbReference type="RefSeq" id="WP_072954143.1">
    <property type="nucleotide sequence ID" value="NZ_FQUT01000002.1"/>
</dbReference>
<dbReference type="AlphaFoldDB" id="A0A1M4Y632"/>
<reference evidence="2" key="1">
    <citation type="submission" date="2016-11" db="EMBL/GenBank/DDBJ databases">
        <authorList>
            <person name="Varghese N."/>
            <person name="Submissions S."/>
        </authorList>
    </citation>
    <scope>NUCLEOTIDE SEQUENCE [LARGE SCALE GENOMIC DNA]</scope>
    <source>
        <strain evidence="2">DSM 27619</strain>
    </source>
</reference>
<evidence type="ECO:0000313" key="1">
    <source>
        <dbReference type="EMBL" id="SHF00912.1"/>
    </source>
</evidence>
<dbReference type="OrthoDB" id="1253077at2"/>
<protein>
    <submittedName>
        <fullName evidence="1">Uncharacterized protein</fullName>
    </submittedName>
</protein>
<dbReference type="Proteomes" id="UP000184518">
    <property type="component" value="Unassembled WGS sequence"/>
</dbReference>
<accession>A0A1M4Y632</accession>
<organism evidence="1 2">
    <name type="scientific">Chryseobacterium arachidis</name>
    <dbReference type="NCBI Taxonomy" id="1416778"/>
    <lineage>
        <taxon>Bacteria</taxon>
        <taxon>Pseudomonadati</taxon>
        <taxon>Bacteroidota</taxon>
        <taxon>Flavobacteriia</taxon>
        <taxon>Flavobacteriales</taxon>
        <taxon>Weeksellaceae</taxon>
        <taxon>Chryseobacterium group</taxon>
        <taxon>Chryseobacterium</taxon>
    </lineage>
</organism>
<name>A0A1M4Y632_9FLAO</name>
<dbReference type="EMBL" id="FQUT01000002">
    <property type="protein sequence ID" value="SHF00912.1"/>
    <property type="molecule type" value="Genomic_DNA"/>
</dbReference>
<keyword evidence="2" id="KW-1185">Reference proteome</keyword>
<gene>
    <name evidence="1" type="ORF">SAMN05443633_102515</name>
</gene>
<dbReference type="STRING" id="1416778.SAMN05443633_102515"/>
<proteinExistence type="predicted"/>